<sequence>MISVFHTVSPSRIRLQPNLRSNSIEQREIFFHKISKIW</sequence>
<comment type="caution">
    <text evidence="1">The sequence shown here is derived from an EMBL/GenBank/DDBJ whole genome shotgun (WGS) entry which is preliminary data.</text>
</comment>
<proteinExistence type="predicted"/>
<organism evidence="1 2">
    <name type="scientific">Acanthoscelides obtectus</name>
    <name type="common">Bean weevil</name>
    <name type="synonym">Bruchus obtectus</name>
    <dbReference type="NCBI Taxonomy" id="200917"/>
    <lineage>
        <taxon>Eukaryota</taxon>
        <taxon>Metazoa</taxon>
        <taxon>Ecdysozoa</taxon>
        <taxon>Arthropoda</taxon>
        <taxon>Hexapoda</taxon>
        <taxon>Insecta</taxon>
        <taxon>Pterygota</taxon>
        <taxon>Neoptera</taxon>
        <taxon>Endopterygota</taxon>
        <taxon>Coleoptera</taxon>
        <taxon>Polyphaga</taxon>
        <taxon>Cucujiformia</taxon>
        <taxon>Chrysomeloidea</taxon>
        <taxon>Chrysomelidae</taxon>
        <taxon>Bruchinae</taxon>
        <taxon>Bruchini</taxon>
        <taxon>Acanthoscelides</taxon>
    </lineage>
</organism>
<protein>
    <submittedName>
        <fullName evidence="1">Uncharacterized protein</fullName>
    </submittedName>
</protein>
<evidence type="ECO:0000313" key="1">
    <source>
        <dbReference type="EMBL" id="CAH2003408.1"/>
    </source>
</evidence>
<evidence type="ECO:0000313" key="2">
    <source>
        <dbReference type="Proteomes" id="UP001152888"/>
    </source>
</evidence>
<dbReference type="Proteomes" id="UP001152888">
    <property type="component" value="Unassembled WGS sequence"/>
</dbReference>
<keyword evidence="2" id="KW-1185">Reference proteome</keyword>
<accession>A0A9P0PYI6</accession>
<dbReference type="EMBL" id="CAKOFQ010007540">
    <property type="protein sequence ID" value="CAH2003408.1"/>
    <property type="molecule type" value="Genomic_DNA"/>
</dbReference>
<gene>
    <name evidence="1" type="ORF">ACAOBT_LOCUS27388</name>
</gene>
<reference evidence="1" key="1">
    <citation type="submission" date="2022-03" db="EMBL/GenBank/DDBJ databases">
        <authorList>
            <person name="Sayadi A."/>
        </authorList>
    </citation>
    <scope>NUCLEOTIDE SEQUENCE</scope>
</reference>
<dbReference type="AlphaFoldDB" id="A0A9P0PYI6"/>
<name>A0A9P0PYI6_ACAOB</name>